<proteinExistence type="predicted"/>
<dbReference type="OrthoDB" id="1711508at2759"/>
<dbReference type="EMBL" id="BNCP01000019">
    <property type="protein sequence ID" value="GIL80788.1"/>
    <property type="molecule type" value="Genomic_DNA"/>
</dbReference>
<evidence type="ECO:0000313" key="2">
    <source>
        <dbReference type="Proteomes" id="UP000747110"/>
    </source>
</evidence>
<evidence type="ECO:0000313" key="1">
    <source>
        <dbReference type="EMBL" id="GIL80788.1"/>
    </source>
</evidence>
<protein>
    <submittedName>
        <fullName evidence="1">Uncharacterized protein</fullName>
    </submittedName>
</protein>
<dbReference type="Proteomes" id="UP000747110">
    <property type="component" value="Unassembled WGS sequence"/>
</dbReference>
<keyword evidence="2" id="KW-1185">Reference proteome</keyword>
<organism evidence="1 2">
    <name type="scientific">Volvox reticuliferus</name>
    <dbReference type="NCBI Taxonomy" id="1737510"/>
    <lineage>
        <taxon>Eukaryota</taxon>
        <taxon>Viridiplantae</taxon>
        <taxon>Chlorophyta</taxon>
        <taxon>core chlorophytes</taxon>
        <taxon>Chlorophyceae</taxon>
        <taxon>CS clade</taxon>
        <taxon>Chlamydomonadales</taxon>
        <taxon>Volvocaceae</taxon>
        <taxon>Volvox</taxon>
    </lineage>
</organism>
<comment type="caution">
    <text evidence="1">The sequence shown here is derived from an EMBL/GenBank/DDBJ whole genome shotgun (WGS) entry which is preliminary data.</text>
</comment>
<reference evidence="1" key="1">
    <citation type="journal article" date="2021" name="Proc. Natl. Acad. Sci. U.S.A.">
        <title>Three genomes in the algal genus Volvox reveal the fate of a haploid sex-determining region after a transition to homothallism.</title>
        <authorList>
            <person name="Yamamoto K."/>
            <person name="Hamaji T."/>
            <person name="Kawai-Toyooka H."/>
            <person name="Matsuzaki R."/>
            <person name="Takahashi F."/>
            <person name="Nishimura Y."/>
            <person name="Kawachi M."/>
            <person name="Noguchi H."/>
            <person name="Minakuchi Y."/>
            <person name="Umen J.G."/>
            <person name="Toyoda A."/>
            <person name="Nozaki H."/>
        </authorList>
    </citation>
    <scope>NUCLEOTIDE SEQUENCE</scope>
    <source>
        <strain evidence="1">NIES-3786</strain>
    </source>
</reference>
<sequence length="332" mass="36077">MLEGPILQAIQRCPNLTALSALGLGKAQGRPAETAAGCMSSVFATEEEDDRVRVLWKLRRLRLVDVRLGRTLLNVLHTAPELRNLALGLSLAQYQIQTARGGVRRAGSYPNEDMPGEDWRRRFDWAAASAAALVPAAAGGPAGAATAATKAPLLGPWRELLCVCARCTEVQLVLGGSLVWSEVVGWLAGALGPRLSLLGMQASGAHGKHPVCDGDLAAVAYGLPYLRRLHLLSYDVSERGLLQLAGMPALQDLRFDSEVRQTARLTCTALITRQMSWLLCHGKGGPSAQNGYVHSHRSRTCLYSVLPSLNTRLNYTVRQYRLSWRTSRPSTY</sequence>
<dbReference type="AlphaFoldDB" id="A0A8J4FPN2"/>
<name>A0A8J4FPN2_9CHLO</name>
<accession>A0A8J4FPN2</accession>
<gene>
    <name evidence="1" type="ORF">Vretifemale_9842</name>
</gene>